<dbReference type="EMBL" id="BONX01000069">
    <property type="protein sequence ID" value="GIH01346.1"/>
    <property type="molecule type" value="Genomic_DNA"/>
</dbReference>
<dbReference type="RefSeq" id="WP_203862618.1">
    <property type="nucleotide sequence ID" value="NZ_BAAAZQ010000039.1"/>
</dbReference>
<protein>
    <submittedName>
        <fullName evidence="1">Uncharacterized protein</fullName>
    </submittedName>
</protein>
<comment type="caution">
    <text evidence="1">The sequence shown here is derived from an EMBL/GenBank/DDBJ whole genome shotgun (WGS) entry which is preliminary data.</text>
</comment>
<evidence type="ECO:0000313" key="2">
    <source>
        <dbReference type="Proteomes" id="UP000621500"/>
    </source>
</evidence>
<accession>A0ABQ4F352</accession>
<organism evidence="1 2">
    <name type="scientific">Plantactinospora mayteni</name>
    <dbReference type="NCBI Taxonomy" id="566021"/>
    <lineage>
        <taxon>Bacteria</taxon>
        <taxon>Bacillati</taxon>
        <taxon>Actinomycetota</taxon>
        <taxon>Actinomycetes</taxon>
        <taxon>Micromonosporales</taxon>
        <taxon>Micromonosporaceae</taxon>
        <taxon>Plantactinospora</taxon>
    </lineage>
</organism>
<gene>
    <name evidence="1" type="ORF">Pma05_79180</name>
</gene>
<proteinExistence type="predicted"/>
<sequence>MAGVLNELLKQGEAFDSFRPGEQWKTDYAIWYPSISGFRMFYGLEEFSIRDVNKYLWMLGGERTAMGAGLRVG</sequence>
<name>A0ABQ4F352_9ACTN</name>
<evidence type="ECO:0000313" key="1">
    <source>
        <dbReference type="EMBL" id="GIH01346.1"/>
    </source>
</evidence>
<dbReference type="Proteomes" id="UP000621500">
    <property type="component" value="Unassembled WGS sequence"/>
</dbReference>
<keyword evidence="2" id="KW-1185">Reference proteome</keyword>
<reference evidence="1 2" key="1">
    <citation type="submission" date="2021-01" db="EMBL/GenBank/DDBJ databases">
        <title>Whole genome shotgun sequence of Plantactinospora mayteni NBRC 109088.</title>
        <authorList>
            <person name="Komaki H."/>
            <person name="Tamura T."/>
        </authorList>
    </citation>
    <scope>NUCLEOTIDE SEQUENCE [LARGE SCALE GENOMIC DNA]</scope>
    <source>
        <strain evidence="1 2">NBRC 109088</strain>
    </source>
</reference>